<comment type="caution">
    <text evidence="1">The sequence shown here is derived from an EMBL/GenBank/DDBJ whole genome shotgun (WGS) entry which is preliminary data.</text>
</comment>
<sequence length="140" mass="16329">MNECLLVKWIWKIAKGGNEIWYKLLEAKYMLDGNFFNSKCKGTSQFWQGLHKVKHLFKWGAIHKVGDGSLTSFWSDIWLGQSPLKVQFPNIFRICEDPIAMVADCCADNGWLINFRRSLSLEENSSWEELLSVLQNIYYT</sequence>
<dbReference type="EMBL" id="CM029046">
    <property type="protein sequence ID" value="KAG2590648.1"/>
    <property type="molecule type" value="Genomic_DNA"/>
</dbReference>
<evidence type="ECO:0008006" key="3">
    <source>
        <dbReference type="Google" id="ProtNLM"/>
    </source>
</evidence>
<keyword evidence="2" id="KW-1185">Reference proteome</keyword>
<evidence type="ECO:0000313" key="2">
    <source>
        <dbReference type="Proteomes" id="UP000823388"/>
    </source>
</evidence>
<dbReference type="AlphaFoldDB" id="A0A8T0S0Q7"/>
<accession>A0A8T0S0Q7</accession>
<gene>
    <name evidence="1" type="ORF">PVAP13_5NG421500</name>
</gene>
<organism evidence="1 2">
    <name type="scientific">Panicum virgatum</name>
    <name type="common">Blackwell switchgrass</name>
    <dbReference type="NCBI Taxonomy" id="38727"/>
    <lineage>
        <taxon>Eukaryota</taxon>
        <taxon>Viridiplantae</taxon>
        <taxon>Streptophyta</taxon>
        <taxon>Embryophyta</taxon>
        <taxon>Tracheophyta</taxon>
        <taxon>Spermatophyta</taxon>
        <taxon>Magnoliopsida</taxon>
        <taxon>Liliopsida</taxon>
        <taxon>Poales</taxon>
        <taxon>Poaceae</taxon>
        <taxon>PACMAD clade</taxon>
        <taxon>Panicoideae</taxon>
        <taxon>Panicodae</taxon>
        <taxon>Paniceae</taxon>
        <taxon>Panicinae</taxon>
        <taxon>Panicum</taxon>
        <taxon>Panicum sect. Hiantes</taxon>
    </lineage>
</organism>
<dbReference type="PANTHER" id="PTHR36617:SF15">
    <property type="entry name" value="REVERSE TRANSCRIPTASE ZINC-BINDING DOMAIN-CONTAINING PROTEIN"/>
    <property type="match status" value="1"/>
</dbReference>
<protein>
    <recommendedName>
        <fullName evidence="3">Reverse transcriptase zinc-binding domain-containing protein</fullName>
    </recommendedName>
</protein>
<evidence type="ECO:0000313" key="1">
    <source>
        <dbReference type="EMBL" id="KAG2590648.1"/>
    </source>
</evidence>
<dbReference type="Proteomes" id="UP000823388">
    <property type="component" value="Chromosome 5N"/>
</dbReference>
<reference evidence="1" key="1">
    <citation type="submission" date="2020-05" db="EMBL/GenBank/DDBJ databases">
        <title>WGS assembly of Panicum virgatum.</title>
        <authorList>
            <person name="Lovell J.T."/>
            <person name="Jenkins J."/>
            <person name="Shu S."/>
            <person name="Juenger T.E."/>
            <person name="Schmutz J."/>
        </authorList>
    </citation>
    <scope>NUCLEOTIDE SEQUENCE</scope>
    <source>
        <strain evidence="1">AP13</strain>
    </source>
</reference>
<name>A0A8T0S0Q7_PANVG</name>
<proteinExistence type="predicted"/>
<dbReference type="PANTHER" id="PTHR36617">
    <property type="entry name" value="PROTEIN, PUTATIVE-RELATED"/>
    <property type="match status" value="1"/>
</dbReference>